<dbReference type="SMART" id="SM00283">
    <property type="entry name" value="MA"/>
    <property type="match status" value="1"/>
</dbReference>
<evidence type="ECO:0000259" key="6">
    <source>
        <dbReference type="PROSITE" id="PS50885"/>
    </source>
</evidence>
<dbReference type="GO" id="GO:0016020">
    <property type="term" value="C:membrane"/>
    <property type="evidence" value="ECO:0007669"/>
    <property type="project" value="InterPro"/>
</dbReference>
<evidence type="ECO:0000256" key="1">
    <source>
        <dbReference type="ARBA" id="ARBA00023224"/>
    </source>
</evidence>
<comment type="caution">
    <text evidence="7">The sequence shown here is derived from an EMBL/GenBank/DDBJ whole genome shotgun (WGS) entry which is preliminary data.</text>
</comment>
<dbReference type="GO" id="GO:0007165">
    <property type="term" value="P:signal transduction"/>
    <property type="evidence" value="ECO:0007669"/>
    <property type="project" value="UniProtKB-KW"/>
</dbReference>
<keyword evidence="4" id="KW-0812">Transmembrane</keyword>
<dbReference type="PANTHER" id="PTHR32089:SF114">
    <property type="entry name" value="METHYL-ACCEPTING CHEMOTAXIS PROTEIN MCPB"/>
    <property type="match status" value="1"/>
</dbReference>
<name>A0AAW3ZRY1_9BACT</name>
<comment type="similarity">
    <text evidence="2">Belongs to the methyl-accepting chemotaxis (MCP) protein family.</text>
</comment>
<dbReference type="PROSITE" id="PS50885">
    <property type="entry name" value="HAMP"/>
    <property type="match status" value="1"/>
</dbReference>
<feature type="transmembrane region" description="Helical" evidence="4">
    <location>
        <begin position="12"/>
        <end position="30"/>
    </location>
</feature>
<keyword evidence="4" id="KW-1133">Transmembrane helix</keyword>
<dbReference type="EMBL" id="LIWG01000003">
    <property type="protein sequence ID" value="MBE3607760.1"/>
    <property type="molecule type" value="Genomic_DNA"/>
</dbReference>
<feature type="domain" description="HAMP" evidence="6">
    <location>
        <begin position="332"/>
        <end position="386"/>
    </location>
</feature>
<feature type="domain" description="Methyl-accepting transducer" evidence="5">
    <location>
        <begin position="391"/>
        <end position="648"/>
    </location>
</feature>
<dbReference type="Pfam" id="PF00015">
    <property type="entry name" value="MCPsignal"/>
    <property type="match status" value="1"/>
</dbReference>
<dbReference type="Pfam" id="PF00672">
    <property type="entry name" value="HAMP"/>
    <property type="match status" value="1"/>
</dbReference>
<keyword evidence="1 3" id="KW-0807">Transducer</keyword>
<protein>
    <submittedName>
        <fullName evidence="7">Methyl-accepting chemotaxis protein</fullName>
    </submittedName>
</protein>
<keyword evidence="8" id="KW-1185">Reference proteome</keyword>
<dbReference type="InterPro" id="IPR033462">
    <property type="entry name" value="Cache_3-Cache_2"/>
</dbReference>
<dbReference type="PROSITE" id="PS50111">
    <property type="entry name" value="CHEMOTAXIS_TRANSDUC_2"/>
    <property type="match status" value="1"/>
</dbReference>
<reference evidence="7 8" key="1">
    <citation type="submission" date="2015-08" db="EMBL/GenBank/DDBJ databases">
        <title>Comparative genomics of the Campylobacter concisus group.</title>
        <authorList>
            <person name="Yee E."/>
            <person name="Chapman M.H."/>
            <person name="Huynh S."/>
            <person name="Bono J.L."/>
            <person name="On S.L."/>
            <person name="St Leger J."/>
            <person name="Foster G."/>
            <person name="Parker C.T."/>
            <person name="Miller W.G."/>
        </authorList>
    </citation>
    <scope>NUCLEOTIDE SEQUENCE [LARGE SCALE GENOMIC DNA]</scope>
    <source>
        <strain evidence="7 8">RM9337</strain>
    </source>
</reference>
<dbReference type="Gene3D" id="3.30.450.20">
    <property type="entry name" value="PAS domain"/>
    <property type="match status" value="1"/>
</dbReference>
<evidence type="ECO:0000313" key="7">
    <source>
        <dbReference type="EMBL" id="MBE3607760.1"/>
    </source>
</evidence>
<evidence type="ECO:0000256" key="3">
    <source>
        <dbReference type="PROSITE-ProRule" id="PRU00284"/>
    </source>
</evidence>
<organism evidence="7 8">
    <name type="scientific">Campylobacter californiensis</name>
    <dbReference type="NCBI Taxonomy" id="1032243"/>
    <lineage>
        <taxon>Bacteria</taxon>
        <taxon>Pseudomonadati</taxon>
        <taxon>Campylobacterota</taxon>
        <taxon>Epsilonproteobacteria</taxon>
        <taxon>Campylobacterales</taxon>
        <taxon>Campylobacteraceae</taxon>
        <taxon>Campylobacter</taxon>
    </lineage>
</organism>
<dbReference type="InterPro" id="IPR003660">
    <property type="entry name" value="HAMP_dom"/>
</dbReference>
<dbReference type="Gene3D" id="1.10.287.950">
    <property type="entry name" value="Methyl-accepting chemotaxis protein"/>
    <property type="match status" value="1"/>
</dbReference>
<dbReference type="Proteomes" id="UP000650616">
    <property type="component" value="Unassembled WGS sequence"/>
</dbReference>
<dbReference type="SUPFAM" id="SSF58104">
    <property type="entry name" value="Methyl-accepting chemotaxis protein (MCP) signaling domain"/>
    <property type="match status" value="1"/>
</dbReference>
<sequence>MRYLRSLAGKISVALAVLLMISMMVFNLRVRSSLESEIKKDVERTIEQSVAMAMHAIMVFKEDNEKNAKISFNVLKDSLGKISIDSQNISFMDGKAVPTLYASDTKINLNFAMMDRYTNATGAVATVFAKVGDDFLRISTSVKKEDGSRALGTFLTKQNPAYEPIMQKQGYIGTAMLFGRNYTTIYEPILDDSKNLIGILFIGYDFTEGLSSLKSAISQMKLGKNGYFSILNLKTQKFDIDPTREGKSIRENSSFDLDTVLKDKSGLVHIEDKGVEKIMAFERFEPFEWVLVGSAVTSDYLTPQKEVQKDIYIASAAMIVLMILMSSLLIRQIISNPINQMAQNMQNLASKDGDLTRKMPIKGDDEIANVSKEVNKFIEKIRLMVIEIKGLSSENLSTSQELSSSAISTGSRVENGALLLNSTTKDAMLIQQNLKESVKDGENGKTELFKSNSYISEANNSILRLNEEVQKSVEVETEFANKLSRLVTDTENIKQVLTVIEEIAEQTNLLALNAAIEAARAGEHGRGFAVVADEVRKLAEKTQKSLNEINVTLKIIVQSTTQSSEAMNENAKNIQNIANLSANVEEKITQMANSMQYAIGVTDNFICNYAEVAKQINLMIENITKTNALSGENARAVEEIGTAAKHLQDMGAMLDGKVSQFKV</sequence>
<dbReference type="SUPFAM" id="SSF103190">
    <property type="entry name" value="Sensory domain-like"/>
    <property type="match status" value="1"/>
</dbReference>
<keyword evidence="4" id="KW-0472">Membrane</keyword>
<evidence type="ECO:0000256" key="4">
    <source>
        <dbReference type="SAM" id="Phobius"/>
    </source>
</evidence>
<dbReference type="SMART" id="SM00304">
    <property type="entry name" value="HAMP"/>
    <property type="match status" value="1"/>
</dbReference>
<evidence type="ECO:0000256" key="2">
    <source>
        <dbReference type="ARBA" id="ARBA00029447"/>
    </source>
</evidence>
<gene>
    <name evidence="7" type="ORF">CCAL9337_03330</name>
</gene>
<dbReference type="Pfam" id="PF17201">
    <property type="entry name" value="Cache_3-Cache_2"/>
    <property type="match status" value="1"/>
</dbReference>
<dbReference type="AlphaFoldDB" id="A0AAW3ZRY1"/>
<dbReference type="PANTHER" id="PTHR32089">
    <property type="entry name" value="METHYL-ACCEPTING CHEMOTAXIS PROTEIN MCPB"/>
    <property type="match status" value="1"/>
</dbReference>
<proteinExistence type="inferred from homology"/>
<dbReference type="CDD" id="cd06225">
    <property type="entry name" value="HAMP"/>
    <property type="match status" value="1"/>
</dbReference>
<dbReference type="InterPro" id="IPR004089">
    <property type="entry name" value="MCPsignal_dom"/>
</dbReference>
<evidence type="ECO:0000259" key="5">
    <source>
        <dbReference type="PROSITE" id="PS50111"/>
    </source>
</evidence>
<accession>A0AAW3ZRY1</accession>
<evidence type="ECO:0000313" key="8">
    <source>
        <dbReference type="Proteomes" id="UP000650616"/>
    </source>
</evidence>
<dbReference type="InterPro" id="IPR029151">
    <property type="entry name" value="Sensor-like_sf"/>
</dbReference>